<sequence length="102" mass="11244">GIPIPFQPLFPFFSQSEIPIPHKWHAQPPLLLSSPQTPHLSSLPNPPSPSLTTLSTSTLSPRALLSPSRPLAHSPLLRRQSLLQRASASWKHRTGFRSRGCV</sequence>
<feature type="compositionally biased region" description="Low complexity" evidence="1">
    <location>
        <begin position="50"/>
        <end position="72"/>
    </location>
</feature>
<reference evidence="2" key="1">
    <citation type="submission" date="2009-08" db="EMBL/GenBank/DDBJ databases">
        <authorList>
            <person name="Cheung F."/>
            <person name="Xiao Y."/>
            <person name="Chan A."/>
            <person name="Moskal W."/>
            <person name="Town C.D."/>
        </authorList>
    </citation>
    <scope>NUCLEOTIDE SEQUENCE</scope>
</reference>
<accession>C6T409</accession>
<feature type="compositionally biased region" description="Low complexity" evidence="1">
    <location>
        <begin position="29"/>
        <end position="43"/>
    </location>
</feature>
<name>C6T409_SOYBN</name>
<dbReference type="AlphaFoldDB" id="C6T409"/>
<feature type="non-terminal residue" evidence="2">
    <location>
        <position position="1"/>
    </location>
</feature>
<evidence type="ECO:0000313" key="2">
    <source>
        <dbReference type="EMBL" id="ACU16410.1"/>
    </source>
</evidence>
<dbReference type="EMBL" id="BT092170">
    <property type="protein sequence ID" value="ACU16410.1"/>
    <property type="molecule type" value="mRNA"/>
</dbReference>
<protein>
    <submittedName>
        <fullName evidence="2">Uncharacterized protein</fullName>
    </submittedName>
</protein>
<proteinExistence type="evidence at transcript level"/>
<evidence type="ECO:0000256" key="1">
    <source>
        <dbReference type="SAM" id="MobiDB-lite"/>
    </source>
</evidence>
<organism evidence="2">
    <name type="scientific">Glycine max</name>
    <name type="common">Soybean</name>
    <name type="synonym">Glycine hispida</name>
    <dbReference type="NCBI Taxonomy" id="3847"/>
    <lineage>
        <taxon>Eukaryota</taxon>
        <taxon>Viridiplantae</taxon>
        <taxon>Streptophyta</taxon>
        <taxon>Embryophyta</taxon>
        <taxon>Tracheophyta</taxon>
        <taxon>Spermatophyta</taxon>
        <taxon>Magnoliopsida</taxon>
        <taxon>eudicotyledons</taxon>
        <taxon>Gunneridae</taxon>
        <taxon>Pentapetalae</taxon>
        <taxon>rosids</taxon>
        <taxon>fabids</taxon>
        <taxon>Fabales</taxon>
        <taxon>Fabaceae</taxon>
        <taxon>Papilionoideae</taxon>
        <taxon>50 kb inversion clade</taxon>
        <taxon>NPAAA clade</taxon>
        <taxon>indigoferoid/millettioid clade</taxon>
        <taxon>Phaseoleae</taxon>
        <taxon>Glycine</taxon>
        <taxon>Glycine subgen. Soja</taxon>
    </lineage>
</organism>
<feature type="region of interest" description="Disordered" evidence="1">
    <location>
        <begin position="29"/>
        <end position="72"/>
    </location>
</feature>